<proteinExistence type="predicted"/>
<evidence type="ECO:0000256" key="1">
    <source>
        <dbReference type="ARBA" id="ARBA00023295"/>
    </source>
</evidence>
<reference evidence="4" key="1">
    <citation type="submission" date="2020-12" db="EMBL/GenBank/DDBJ databases">
        <title>Genomic characterization of non-nitrogen-fixing Frankia strains.</title>
        <authorList>
            <person name="Carlos-Shanley C."/>
            <person name="Guerra T."/>
            <person name="Hahn D."/>
        </authorList>
    </citation>
    <scope>NUCLEOTIDE SEQUENCE</scope>
    <source>
        <strain evidence="4">CN6</strain>
    </source>
</reference>
<dbReference type="InterPro" id="IPR003961">
    <property type="entry name" value="FN3_dom"/>
</dbReference>
<name>A0A937USD7_9ACTN</name>
<dbReference type="Gene3D" id="2.60.40.10">
    <property type="entry name" value="Immunoglobulins"/>
    <property type="match status" value="1"/>
</dbReference>
<keyword evidence="2" id="KW-0624">Polysaccharide degradation</keyword>
<dbReference type="InterPro" id="IPR036116">
    <property type="entry name" value="FN3_sf"/>
</dbReference>
<accession>A0A937USD7</accession>
<dbReference type="Proteomes" id="UP000604475">
    <property type="component" value="Unassembled WGS sequence"/>
</dbReference>
<dbReference type="InterPro" id="IPR013830">
    <property type="entry name" value="SGNH_hydro"/>
</dbReference>
<dbReference type="Pfam" id="PF13472">
    <property type="entry name" value="Lipase_GDSL_2"/>
    <property type="match status" value="1"/>
</dbReference>
<sequence length="322" mass="34850">MIVGDSITHESAGDYTWRYRLAEHLARTAPGRVDFVGDRADVWDNVADKGGSTDYADPRFDREHHALWGDSLRNEVPAIEAAVRATPADVVLVLLGANDLTYWTLPADTVVLMKQFIDNVRRVNPRMTFVLGHVLPRADFRDNSLNLPQAGVFNSLVDEQAAAWSTPASKVVVARTEIGFDPLRDAWDGSHPTPHGELLIARGFADALASLGLGAPFGPVPDNVPWPGTGRPPTVAQAAPGDTRVTLTWPATPGATQYVVERRVVSWNEQAFIRVPASVSGYSWTSDPLLPGVTVAYRVVPMKGRMAGQPGPSVDYTVSALP</sequence>
<gene>
    <name evidence="4" type="ORF">I7412_33590</name>
</gene>
<dbReference type="PANTHER" id="PTHR30383:SF2">
    <property type="entry name" value="CELLULOSE-BINDING PROTEIN"/>
    <property type="match status" value="1"/>
</dbReference>
<keyword evidence="1" id="KW-0326">Glycosidase</keyword>
<dbReference type="Gene3D" id="3.40.50.1110">
    <property type="entry name" value="SGNH hydrolase"/>
    <property type="match status" value="1"/>
</dbReference>
<dbReference type="PROSITE" id="PS50853">
    <property type="entry name" value="FN3"/>
    <property type="match status" value="1"/>
</dbReference>
<dbReference type="GO" id="GO:0000272">
    <property type="term" value="P:polysaccharide catabolic process"/>
    <property type="evidence" value="ECO:0007669"/>
    <property type="project" value="UniProtKB-KW"/>
</dbReference>
<dbReference type="InterPro" id="IPR013783">
    <property type="entry name" value="Ig-like_fold"/>
</dbReference>
<dbReference type="AlphaFoldDB" id="A0A937USD7"/>
<dbReference type="SUPFAM" id="SSF49265">
    <property type="entry name" value="Fibronectin type III"/>
    <property type="match status" value="1"/>
</dbReference>
<dbReference type="EMBL" id="JAEACQ010000292">
    <property type="protein sequence ID" value="MBL7632008.1"/>
    <property type="molecule type" value="Genomic_DNA"/>
</dbReference>
<dbReference type="InterPro" id="IPR051532">
    <property type="entry name" value="Ester_Hydrolysis_Enzymes"/>
</dbReference>
<protein>
    <submittedName>
        <fullName evidence="4">GDSL family lipase</fullName>
    </submittedName>
</protein>
<keyword evidence="2" id="KW-0119">Carbohydrate metabolism</keyword>
<keyword evidence="1" id="KW-0378">Hydrolase</keyword>
<dbReference type="SUPFAM" id="SSF52266">
    <property type="entry name" value="SGNH hydrolase"/>
    <property type="match status" value="1"/>
</dbReference>
<comment type="caution">
    <text evidence="4">The sequence shown here is derived from an EMBL/GenBank/DDBJ whole genome shotgun (WGS) entry which is preliminary data.</text>
</comment>
<evidence type="ECO:0000259" key="3">
    <source>
        <dbReference type="PROSITE" id="PS50853"/>
    </source>
</evidence>
<dbReference type="GO" id="GO:0004622">
    <property type="term" value="F:phosphatidylcholine lysophospholipase activity"/>
    <property type="evidence" value="ECO:0007669"/>
    <property type="project" value="TreeGrafter"/>
</dbReference>
<dbReference type="PANTHER" id="PTHR30383">
    <property type="entry name" value="THIOESTERASE 1/PROTEASE 1/LYSOPHOSPHOLIPASE L1"/>
    <property type="match status" value="1"/>
</dbReference>
<evidence type="ECO:0000313" key="5">
    <source>
        <dbReference type="Proteomes" id="UP000604475"/>
    </source>
</evidence>
<keyword evidence="5" id="KW-1185">Reference proteome</keyword>
<evidence type="ECO:0000313" key="4">
    <source>
        <dbReference type="EMBL" id="MBL7632008.1"/>
    </source>
</evidence>
<organism evidence="4 5">
    <name type="scientific">Frankia nepalensis</name>
    <dbReference type="NCBI Taxonomy" id="1836974"/>
    <lineage>
        <taxon>Bacteria</taxon>
        <taxon>Bacillati</taxon>
        <taxon>Actinomycetota</taxon>
        <taxon>Actinomycetes</taxon>
        <taxon>Frankiales</taxon>
        <taxon>Frankiaceae</taxon>
        <taxon>Frankia</taxon>
    </lineage>
</organism>
<dbReference type="InterPro" id="IPR036514">
    <property type="entry name" value="SGNH_hydro_sf"/>
</dbReference>
<evidence type="ECO:0000256" key="2">
    <source>
        <dbReference type="ARBA" id="ARBA00023326"/>
    </source>
</evidence>
<feature type="domain" description="Fibronectin type-III" evidence="3">
    <location>
        <begin position="229"/>
        <end position="322"/>
    </location>
</feature>
<dbReference type="GO" id="GO:0016798">
    <property type="term" value="F:hydrolase activity, acting on glycosyl bonds"/>
    <property type="evidence" value="ECO:0007669"/>
    <property type="project" value="UniProtKB-KW"/>
</dbReference>